<feature type="region of interest" description="Disordered" evidence="1">
    <location>
        <begin position="121"/>
        <end position="148"/>
    </location>
</feature>
<evidence type="ECO:0000259" key="2">
    <source>
        <dbReference type="SMART" id="SM00860"/>
    </source>
</evidence>
<proteinExistence type="predicted"/>
<dbReference type="Pfam" id="PF14568">
    <property type="entry name" value="SUKH_6"/>
    <property type="match status" value="1"/>
</dbReference>
<comment type="caution">
    <text evidence="3">The sequence shown here is derived from an EMBL/GenBank/DDBJ whole genome shotgun (WGS) entry which is preliminary data.</text>
</comment>
<keyword evidence="4" id="KW-1185">Reference proteome</keyword>
<dbReference type="SUPFAM" id="SSF160631">
    <property type="entry name" value="SMI1/KNR4-like"/>
    <property type="match status" value="1"/>
</dbReference>
<reference evidence="3 4" key="1">
    <citation type="submission" date="2020-08" db="EMBL/GenBank/DDBJ databases">
        <title>Genomic Encyclopedia of Type Strains, Phase III (KMG-III): the genomes of soil and plant-associated and newly described type strains.</title>
        <authorList>
            <person name="Whitman W."/>
        </authorList>
    </citation>
    <scope>NUCLEOTIDE SEQUENCE [LARGE SCALE GENOMIC DNA]</scope>
    <source>
        <strain evidence="3 4">CECT 3273</strain>
    </source>
</reference>
<dbReference type="InterPro" id="IPR018958">
    <property type="entry name" value="Knr4/Smi1-like_dom"/>
</dbReference>
<dbReference type="InterPro" id="IPR037883">
    <property type="entry name" value="Knr4/Smi1-like_sf"/>
</dbReference>
<dbReference type="Proteomes" id="UP000579523">
    <property type="component" value="Unassembled WGS sequence"/>
</dbReference>
<dbReference type="RefSeq" id="WP_184823562.1">
    <property type="nucleotide sequence ID" value="NZ_JACHJI010000007.1"/>
</dbReference>
<evidence type="ECO:0000256" key="1">
    <source>
        <dbReference type="SAM" id="MobiDB-lite"/>
    </source>
</evidence>
<gene>
    <name evidence="3" type="ORF">FHS37_004255</name>
</gene>
<protein>
    <recommendedName>
        <fullName evidence="2">Knr4/Smi1-like domain-containing protein</fullName>
    </recommendedName>
</protein>
<feature type="domain" description="Knr4/Smi1-like" evidence="2">
    <location>
        <begin position="184"/>
        <end position="317"/>
    </location>
</feature>
<evidence type="ECO:0000313" key="4">
    <source>
        <dbReference type="Proteomes" id="UP000579523"/>
    </source>
</evidence>
<sequence length="351" mass="37514">MDERELLEAVDSLVRPGGRERVCGRSGHPAGHVCLAVSDAVNLSALLREFSRRYGQLRNLAMGGYADPTVTERTGLPLLAPFAGELVEMRGWASGSRWIGCGVVRAGDGEQLVVLVAERAAPSPDAPPEGTSWVDPPPRVTGGDARGAAQPRAEIEAEAGTELPEACCTWVQRVIELTEWKPLGISADWAAIEGELGVPLPADYKELYEAFGGGVFSDSVYFLGCDEGVSFDFLAQWRVALSVDQDSGLGSVSAVDPHAVYAPGGKGVVAWGSTEWADEYCWLIDAGRPGDYPVLARSHDGGPWHRYAMSTSEFLYRVLADAGFRPFGIAQYDLGATFKPGSVGPFDGRPL</sequence>
<evidence type="ECO:0000313" key="3">
    <source>
        <dbReference type="EMBL" id="MBB4900193.1"/>
    </source>
</evidence>
<accession>A0A7W7M2M5</accession>
<dbReference type="EMBL" id="JACHJI010000007">
    <property type="protein sequence ID" value="MBB4900193.1"/>
    <property type="molecule type" value="Genomic_DNA"/>
</dbReference>
<dbReference type="AlphaFoldDB" id="A0A7W7M2M5"/>
<dbReference type="SMART" id="SM00860">
    <property type="entry name" value="SMI1_KNR4"/>
    <property type="match status" value="1"/>
</dbReference>
<name>A0A7W7M2M5_9ACTN</name>
<dbReference type="Gene3D" id="3.40.1580.10">
    <property type="entry name" value="SMI1/KNR4-like"/>
    <property type="match status" value="1"/>
</dbReference>
<organism evidence="3 4">
    <name type="scientific">Streptomyces griseomycini</name>
    <dbReference type="NCBI Taxonomy" id="66895"/>
    <lineage>
        <taxon>Bacteria</taxon>
        <taxon>Bacillati</taxon>
        <taxon>Actinomycetota</taxon>
        <taxon>Actinomycetes</taxon>
        <taxon>Kitasatosporales</taxon>
        <taxon>Streptomycetaceae</taxon>
        <taxon>Streptomyces</taxon>
    </lineage>
</organism>